<proteinExistence type="inferred from homology"/>
<name>A0AAU7QT18_9FLAO</name>
<dbReference type="PIRSF" id="PIRSF000077">
    <property type="entry name" value="Thioredoxin"/>
    <property type="match status" value="1"/>
</dbReference>
<dbReference type="GO" id="GO:0015035">
    <property type="term" value="F:protein-disulfide reductase activity"/>
    <property type="evidence" value="ECO:0007669"/>
    <property type="project" value="InterPro"/>
</dbReference>
<evidence type="ECO:0000256" key="1">
    <source>
        <dbReference type="ARBA" id="ARBA00008987"/>
    </source>
</evidence>
<keyword evidence="4 8" id="KW-1015">Disulfide bond</keyword>
<dbReference type="PANTHER" id="PTHR45663">
    <property type="entry name" value="GEO12009P1"/>
    <property type="match status" value="1"/>
</dbReference>
<dbReference type="AlphaFoldDB" id="A0AAU7QT18"/>
<comment type="similarity">
    <text evidence="1 6">Belongs to the thioredoxin family.</text>
</comment>
<keyword evidence="5 8" id="KW-0676">Redox-active center</keyword>
<dbReference type="PROSITE" id="PS51352">
    <property type="entry name" value="THIOREDOXIN_2"/>
    <property type="match status" value="1"/>
</dbReference>
<evidence type="ECO:0000256" key="5">
    <source>
        <dbReference type="ARBA" id="ARBA00023284"/>
    </source>
</evidence>
<feature type="site" description="Deprotonates C-terminal active site Cys" evidence="7">
    <location>
        <position position="23"/>
    </location>
</feature>
<protein>
    <recommendedName>
        <fullName evidence="6">Thioredoxin</fullName>
    </recommendedName>
</protein>
<dbReference type="CDD" id="cd02947">
    <property type="entry name" value="TRX_family"/>
    <property type="match status" value="1"/>
</dbReference>
<dbReference type="SUPFAM" id="SSF52833">
    <property type="entry name" value="Thioredoxin-like"/>
    <property type="match status" value="1"/>
</dbReference>
<feature type="site" description="Contributes to redox potential value" evidence="7">
    <location>
        <position position="30"/>
    </location>
</feature>
<accession>A0AAU7QT18</accession>
<evidence type="ECO:0000256" key="7">
    <source>
        <dbReference type="PIRSR" id="PIRSR000077-1"/>
    </source>
</evidence>
<dbReference type="EMBL" id="CP157896">
    <property type="protein sequence ID" value="XBT18755.1"/>
    <property type="molecule type" value="Genomic_DNA"/>
</dbReference>
<evidence type="ECO:0000256" key="6">
    <source>
        <dbReference type="PIRNR" id="PIRNR000077"/>
    </source>
</evidence>
<evidence type="ECO:0000256" key="8">
    <source>
        <dbReference type="PIRSR" id="PIRSR000077-4"/>
    </source>
</evidence>
<feature type="domain" description="Thioredoxin" evidence="9">
    <location>
        <begin position="1"/>
        <end position="105"/>
    </location>
</feature>
<reference evidence="10" key="1">
    <citation type="submission" date="2024-06" db="EMBL/GenBank/DDBJ databases">
        <title>Diversity, functionality, and evolutionary history of bacterial symbionts in false click beetles (Coleoptera, Throscidae).</title>
        <authorList>
            <person name="Wierz J.C."/>
            <person name="Malm H."/>
            <person name="Kaltenpoth M."/>
            <person name="Engl T."/>
        </authorList>
    </citation>
    <scope>NUCLEOTIDE SEQUENCE</scope>
    <source>
        <strain evidence="10">Tcar</strain>
    </source>
</reference>
<feature type="site" description="Contributes to redox potential value" evidence="7">
    <location>
        <position position="31"/>
    </location>
</feature>
<dbReference type="Pfam" id="PF00085">
    <property type="entry name" value="Thioredoxin"/>
    <property type="match status" value="1"/>
</dbReference>
<gene>
    <name evidence="10" type="ORF">ABNO60_00380</name>
</gene>
<feature type="active site" description="Nucleophile" evidence="7">
    <location>
        <position position="32"/>
    </location>
</feature>
<evidence type="ECO:0000313" key="10">
    <source>
        <dbReference type="EMBL" id="XBT18755.1"/>
    </source>
</evidence>
<keyword evidence="2" id="KW-0813">Transport</keyword>
<evidence type="ECO:0000256" key="2">
    <source>
        <dbReference type="ARBA" id="ARBA00022448"/>
    </source>
</evidence>
<feature type="disulfide bond" description="Redox-active" evidence="8">
    <location>
        <begin position="29"/>
        <end position="32"/>
    </location>
</feature>
<dbReference type="Gene3D" id="3.40.30.10">
    <property type="entry name" value="Glutaredoxin"/>
    <property type="match status" value="1"/>
</dbReference>
<dbReference type="GO" id="GO:0005737">
    <property type="term" value="C:cytoplasm"/>
    <property type="evidence" value="ECO:0007669"/>
    <property type="project" value="TreeGrafter"/>
</dbReference>
<sequence>MKNINKKKFFEYIKKKKELLLVDFWAKWCFPCKEMNKILKNIEKKFKNKKIIILKINIDKHIDLADKYNIQSIPTIFFFKKEKILKTIIGTINYKYLKKKIKKLL</sequence>
<feature type="active site" description="Nucleophile" evidence="7">
    <location>
        <position position="29"/>
    </location>
</feature>
<evidence type="ECO:0000256" key="3">
    <source>
        <dbReference type="ARBA" id="ARBA00022982"/>
    </source>
</evidence>
<dbReference type="PRINTS" id="PR00421">
    <property type="entry name" value="THIOREDOXIN"/>
</dbReference>
<dbReference type="InterPro" id="IPR036249">
    <property type="entry name" value="Thioredoxin-like_sf"/>
</dbReference>
<dbReference type="InterPro" id="IPR005746">
    <property type="entry name" value="Thioredoxin"/>
</dbReference>
<dbReference type="PANTHER" id="PTHR45663:SF11">
    <property type="entry name" value="GEO12009P1"/>
    <property type="match status" value="1"/>
</dbReference>
<keyword evidence="3" id="KW-0249">Electron transport</keyword>
<evidence type="ECO:0000259" key="9">
    <source>
        <dbReference type="PROSITE" id="PS51352"/>
    </source>
</evidence>
<evidence type="ECO:0000256" key="4">
    <source>
        <dbReference type="ARBA" id="ARBA00023157"/>
    </source>
</evidence>
<dbReference type="InterPro" id="IPR013766">
    <property type="entry name" value="Thioredoxin_domain"/>
</dbReference>
<organism evidence="10">
    <name type="scientific">Candidatus Shikimatogenerans sp. Tcar</name>
    <dbReference type="NCBI Taxonomy" id="3158565"/>
    <lineage>
        <taxon>Bacteria</taxon>
        <taxon>Pseudomonadati</taxon>
        <taxon>Bacteroidota</taxon>
        <taxon>Flavobacteriia</taxon>
        <taxon>Flavobacteriales</taxon>
        <taxon>Candidatus Shikimatogenerans</taxon>
    </lineage>
</organism>